<reference evidence="3 4" key="1">
    <citation type="submission" date="2020-08" db="EMBL/GenBank/DDBJ databases">
        <title>Bridging the membrane lipid divide: bacteria of the FCB group superphylum have the potential to synthesize archaeal ether lipids.</title>
        <authorList>
            <person name="Villanueva L."/>
            <person name="Von Meijenfeldt F.A.B."/>
            <person name="Westbye A.B."/>
            <person name="Yadav S."/>
            <person name="Hopmans E.C."/>
            <person name="Dutilh B.E."/>
            <person name="Sinninghe Damste J.S."/>
        </authorList>
    </citation>
    <scope>NUCLEOTIDE SEQUENCE [LARGE SCALE GENOMIC DNA]</scope>
    <source>
        <strain evidence="3">NIOZ-UU47</strain>
    </source>
</reference>
<evidence type="ECO:0000313" key="4">
    <source>
        <dbReference type="Proteomes" id="UP000614424"/>
    </source>
</evidence>
<dbReference type="SUPFAM" id="SSF102405">
    <property type="entry name" value="MCP/YpsA-like"/>
    <property type="match status" value="1"/>
</dbReference>
<comment type="similarity">
    <text evidence="2">Belongs to the LOG family.</text>
</comment>
<dbReference type="InterPro" id="IPR031100">
    <property type="entry name" value="LOG_fam"/>
</dbReference>
<dbReference type="InterPro" id="IPR005269">
    <property type="entry name" value="LOG"/>
</dbReference>
<dbReference type="AlphaFoldDB" id="A0A8J6TFW1"/>
<dbReference type="EC" id="3.2.2.n1" evidence="2"/>
<evidence type="ECO:0000313" key="3">
    <source>
        <dbReference type="EMBL" id="MBC8317870.1"/>
    </source>
</evidence>
<dbReference type="PANTHER" id="PTHR43393">
    <property type="entry name" value="CYTOKININ RIBOSIDE 5'-MONOPHOSPHATE PHOSPHORIBOHYDROLASE"/>
    <property type="match status" value="1"/>
</dbReference>
<organism evidence="3 4">
    <name type="scientific">Candidatus Desulfobia pelagia</name>
    <dbReference type="NCBI Taxonomy" id="2841692"/>
    <lineage>
        <taxon>Bacteria</taxon>
        <taxon>Pseudomonadati</taxon>
        <taxon>Thermodesulfobacteriota</taxon>
        <taxon>Desulfobulbia</taxon>
        <taxon>Desulfobulbales</taxon>
        <taxon>Desulfobulbaceae</taxon>
        <taxon>Candidatus Desulfobia</taxon>
    </lineage>
</organism>
<dbReference type="Pfam" id="PF03641">
    <property type="entry name" value="Lysine_decarbox"/>
    <property type="match status" value="1"/>
</dbReference>
<name>A0A8J6TFW1_9BACT</name>
<evidence type="ECO:0000256" key="2">
    <source>
        <dbReference type="RuleBase" id="RU363015"/>
    </source>
</evidence>
<dbReference type="GO" id="GO:0008714">
    <property type="term" value="F:AMP nucleosidase activity"/>
    <property type="evidence" value="ECO:0007669"/>
    <property type="project" value="UniProtKB-EC"/>
</dbReference>
<dbReference type="GO" id="GO:0009691">
    <property type="term" value="P:cytokinin biosynthetic process"/>
    <property type="evidence" value="ECO:0007669"/>
    <property type="project" value="UniProtKB-UniRule"/>
</dbReference>
<dbReference type="PANTHER" id="PTHR43393:SF3">
    <property type="entry name" value="LYSINE DECARBOXYLASE-LIKE PROTEIN"/>
    <property type="match status" value="1"/>
</dbReference>
<proteinExistence type="inferred from homology"/>
<dbReference type="EMBL" id="JACNJZ010000112">
    <property type="protein sequence ID" value="MBC8317870.1"/>
    <property type="molecule type" value="Genomic_DNA"/>
</dbReference>
<gene>
    <name evidence="3" type="ORF">H8E41_08175</name>
</gene>
<dbReference type="GO" id="GO:0005829">
    <property type="term" value="C:cytosol"/>
    <property type="evidence" value="ECO:0007669"/>
    <property type="project" value="TreeGrafter"/>
</dbReference>
<dbReference type="Proteomes" id="UP000614424">
    <property type="component" value="Unassembled WGS sequence"/>
</dbReference>
<dbReference type="NCBIfam" id="TIGR00730">
    <property type="entry name" value="Rossman fold protein, TIGR00730 family"/>
    <property type="match status" value="1"/>
</dbReference>
<dbReference type="Gene3D" id="3.40.50.450">
    <property type="match status" value="1"/>
</dbReference>
<keyword evidence="2" id="KW-0378">Hydrolase</keyword>
<evidence type="ECO:0000256" key="1">
    <source>
        <dbReference type="ARBA" id="ARBA00000274"/>
    </source>
</evidence>
<protein>
    <recommendedName>
        <fullName evidence="2">Cytokinin riboside 5'-monophosphate phosphoribohydrolase</fullName>
        <ecNumber evidence="2">3.2.2.n1</ecNumber>
    </recommendedName>
</protein>
<sequence length="297" mass="33481">MLMNPNQRHCSFPSAKDDAVSSEKCLLSAQTCSSSYKLSYTDTDFLMRDELRPVRLQLELMKPEILQHEHDVQATVVIFGGARIPDEERAKEKLAEAEKAANKNPEDKTRGFELKVARRVLAKARYYEEARKLGRILSETCHKTKGCNLVVMTGGGPGIMEAANRGAHDVGAKNVGLNIVLPHEQAPNPYITPELCFQFHYFSIRKMHFLMRAKALVAFPGGFGTLDELFETLTLIQTKKITPLPVLLFGQTYWEKAINFNFLVEEGVISPEDLDLFSYVETAEEATKIIEHSFNKI</sequence>
<accession>A0A8J6TFW1</accession>
<keyword evidence="2" id="KW-0203">Cytokinin biosynthesis</keyword>
<dbReference type="InterPro" id="IPR052341">
    <property type="entry name" value="LOG_family_nucleotidases"/>
</dbReference>
<comment type="caution">
    <text evidence="3">The sequence shown here is derived from an EMBL/GenBank/DDBJ whole genome shotgun (WGS) entry which is preliminary data.</text>
</comment>
<comment type="catalytic activity">
    <reaction evidence="1">
        <text>AMP + H2O = D-ribose 5-phosphate + adenine</text>
        <dbReference type="Rhea" id="RHEA:20129"/>
        <dbReference type="ChEBI" id="CHEBI:15377"/>
        <dbReference type="ChEBI" id="CHEBI:16708"/>
        <dbReference type="ChEBI" id="CHEBI:78346"/>
        <dbReference type="ChEBI" id="CHEBI:456215"/>
        <dbReference type="EC" id="3.2.2.4"/>
    </reaction>
</comment>